<dbReference type="KEGG" id="daw:HS1_002319"/>
<dbReference type="EMBL" id="CP013015">
    <property type="protein sequence ID" value="AMM42103.1"/>
    <property type="molecule type" value="Genomic_DNA"/>
</dbReference>
<organism evidence="1 2">
    <name type="scientific">Desulfofervidus auxilii</name>
    <dbReference type="NCBI Taxonomy" id="1621989"/>
    <lineage>
        <taxon>Bacteria</taxon>
        <taxon>Pseudomonadati</taxon>
        <taxon>Thermodesulfobacteriota</taxon>
        <taxon>Candidatus Desulfofervidia</taxon>
        <taxon>Candidatus Desulfofervidales</taxon>
        <taxon>Candidatus Desulfofervidaceae</taxon>
        <taxon>Candidatus Desulfofervidus</taxon>
    </lineage>
</organism>
<dbReference type="AlphaFoldDB" id="A0A7U4QMK2"/>
<evidence type="ECO:0000313" key="1">
    <source>
        <dbReference type="EMBL" id="AMM42103.1"/>
    </source>
</evidence>
<gene>
    <name evidence="1" type="ORF">HS1_002319</name>
</gene>
<dbReference type="RefSeq" id="WP_066065702.1">
    <property type="nucleotide sequence ID" value="NZ_CP013015.1"/>
</dbReference>
<evidence type="ECO:0000313" key="2">
    <source>
        <dbReference type="Proteomes" id="UP000070560"/>
    </source>
</evidence>
<dbReference type="Proteomes" id="UP000070560">
    <property type="component" value="Chromosome"/>
</dbReference>
<keyword evidence="2" id="KW-1185">Reference proteome</keyword>
<accession>A0A7U4QMK2</accession>
<name>A0A7U4QMK2_DESA2</name>
<proteinExistence type="predicted"/>
<dbReference type="OrthoDB" id="9858905at2"/>
<sequence>MSNQNTQKFQVSIAELDRLLNLFEKLIDGVSKATRLTKDQRHQMRQSIGDTCEMVDLLLTAVKQHISHIIREMRAGNLQQVKNEIIELNNMDKWEHQYRAFQLCESLRTAGSEIRDGILGRFVSFFSFRDPDELRRTIESFLETERVAGEFIARLLYDLAQLHAEVDERPDFVLTKLEEARTVIQQYRDRFIELEKRMRAAI</sequence>
<reference evidence="1 2" key="1">
    <citation type="submission" date="2015-10" db="EMBL/GenBank/DDBJ databases">
        <title>Candidatus Desulfofervidus auxilii, a hydrogenotrophic sulfate-reducing bacterium involved in the thermophilic anaerobic oxidation of methane.</title>
        <authorList>
            <person name="Krukenberg V."/>
            <person name="Richter M."/>
            <person name="Wegener G."/>
        </authorList>
    </citation>
    <scope>NUCLEOTIDE SEQUENCE [LARGE SCALE GENOMIC DNA]</scope>
    <source>
        <strain evidence="1 2">HS1</strain>
    </source>
</reference>
<protein>
    <submittedName>
        <fullName evidence="1">Uncharacterized protein</fullName>
    </submittedName>
</protein>